<organism evidence="2 3">
    <name type="scientific">Streptomyces cahuitamycinicus</name>
    <dbReference type="NCBI Taxonomy" id="2070367"/>
    <lineage>
        <taxon>Bacteria</taxon>
        <taxon>Bacillati</taxon>
        <taxon>Actinomycetota</taxon>
        <taxon>Actinomycetes</taxon>
        <taxon>Kitasatosporales</taxon>
        <taxon>Streptomycetaceae</taxon>
        <taxon>Streptomyces</taxon>
    </lineage>
</organism>
<reference evidence="2 3" key="1">
    <citation type="submission" date="2018-01" db="EMBL/GenBank/DDBJ databases">
        <title>Draft genome sequence of Streptomyces sp. 13K301.</title>
        <authorList>
            <person name="Sahin N."/>
            <person name="Saygin H."/>
            <person name="Ay H."/>
        </authorList>
    </citation>
    <scope>NUCLEOTIDE SEQUENCE [LARGE SCALE GENOMIC DNA]</scope>
    <source>
        <strain evidence="2 3">13K301</strain>
    </source>
</reference>
<feature type="region of interest" description="Disordered" evidence="1">
    <location>
        <begin position="76"/>
        <end position="105"/>
    </location>
</feature>
<feature type="region of interest" description="Disordered" evidence="1">
    <location>
        <begin position="134"/>
        <end position="154"/>
    </location>
</feature>
<feature type="non-terminal residue" evidence="2">
    <location>
        <position position="428"/>
    </location>
</feature>
<dbReference type="EMBL" id="POUC01000218">
    <property type="protein sequence ID" value="PNG19420.1"/>
    <property type="molecule type" value="Genomic_DNA"/>
</dbReference>
<dbReference type="Proteomes" id="UP000235943">
    <property type="component" value="Unassembled WGS sequence"/>
</dbReference>
<proteinExistence type="predicted"/>
<feature type="region of interest" description="Disordered" evidence="1">
    <location>
        <begin position="355"/>
        <end position="428"/>
    </location>
</feature>
<gene>
    <name evidence="2" type="ORF">C1J00_25675</name>
</gene>
<feature type="compositionally biased region" description="Pro residues" evidence="1">
    <location>
        <begin position="375"/>
        <end position="428"/>
    </location>
</feature>
<sequence>MSKPHPEKLQIVVKPKYPTDAGLVNVNGVRTLILRPQTFSSAVRQVRTLIPSIPHEAAEELVRKECPEFPDWDELFGLTDPAPPSVERPPADPADEIDKEQPRRERRRQAVLVAALLPALAASWALGRYTTADPAPAQTKASAPDSTMDAAGSDAVTAPFDDQKFEFFAGSSQIVCNPISTLEAECTDADGMVMSTKAATGPDSTIFTFSYGSERIGLRIFYDAAYAKTWARQDGSRELYPNMRVHGRYVLWGTDPKRIGEYTDLLQQADRGPGPTAMGGATPLPPRLAALTLGTLGLDREQVSQIIARPASAGAGAPVMVAARLVLGLDTAPPFVAPRGDDIVALAMGIGPKPPTGAGDASTVAPVTQPVTGTPAPPTAPTPASPTAPAPQAPSQPAPAEPTPSEPPAEPAPAEPTPSQPPTEPTPS</sequence>
<evidence type="ECO:0000256" key="1">
    <source>
        <dbReference type="SAM" id="MobiDB-lite"/>
    </source>
</evidence>
<name>A0A2N8TK80_9ACTN</name>
<evidence type="ECO:0000313" key="3">
    <source>
        <dbReference type="Proteomes" id="UP000235943"/>
    </source>
</evidence>
<keyword evidence="3" id="KW-1185">Reference proteome</keyword>
<dbReference type="AlphaFoldDB" id="A0A2N8TK80"/>
<evidence type="ECO:0000313" key="2">
    <source>
        <dbReference type="EMBL" id="PNG19420.1"/>
    </source>
</evidence>
<comment type="caution">
    <text evidence="2">The sequence shown here is derived from an EMBL/GenBank/DDBJ whole genome shotgun (WGS) entry which is preliminary data.</text>
</comment>
<feature type="compositionally biased region" description="Low complexity" evidence="1">
    <location>
        <begin position="363"/>
        <end position="374"/>
    </location>
</feature>
<protein>
    <submittedName>
        <fullName evidence="2">Uncharacterized protein</fullName>
    </submittedName>
</protein>
<accession>A0A2N8TK80</accession>